<dbReference type="EMBL" id="VOIH02000001">
    <property type="protein sequence ID" value="KAF3456948.1"/>
    <property type="molecule type" value="Genomic_DNA"/>
</dbReference>
<feature type="compositionally biased region" description="Basic and acidic residues" evidence="1">
    <location>
        <begin position="290"/>
        <end position="303"/>
    </location>
</feature>
<keyword evidence="3" id="KW-1185">Reference proteome</keyword>
<evidence type="ECO:0000313" key="3">
    <source>
        <dbReference type="Proteomes" id="UP000796880"/>
    </source>
</evidence>
<feature type="compositionally biased region" description="Basic and acidic residues" evidence="1">
    <location>
        <begin position="427"/>
        <end position="437"/>
    </location>
</feature>
<organism evidence="2 3">
    <name type="scientific">Rhamnella rubrinervis</name>
    <dbReference type="NCBI Taxonomy" id="2594499"/>
    <lineage>
        <taxon>Eukaryota</taxon>
        <taxon>Viridiplantae</taxon>
        <taxon>Streptophyta</taxon>
        <taxon>Embryophyta</taxon>
        <taxon>Tracheophyta</taxon>
        <taxon>Spermatophyta</taxon>
        <taxon>Magnoliopsida</taxon>
        <taxon>eudicotyledons</taxon>
        <taxon>Gunneridae</taxon>
        <taxon>Pentapetalae</taxon>
        <taxon>rosids</taxon>
        <taxon>fabids</taxon>
        <taxon>Rosales</taxon>
        <taxon>Rhamnaceae</taxon>
        <taxon>rhamnoid group</taxon>
        <taxon>Rhamneae</taxon>
        <taxon>Rhamnella</taxon>
    </lineage>
</organism>
<reference evidence="2" key="1">
    <citation type="submission" date="2020-03" db="EMBL/GenBank/DDBJ databases">
        <title>A high-quality chromosome-level genome assembly of a woody plant with both climbing and erect habits, Rhamnella rubrinervis.</title>
        <authorList>
            <person name="Lu Z."/>
            <person name="Yang Y."/>
            <person name="Zhu X."/>
            <person name="Sun Y."/>
        </authorList>
    </citation>
    <scope>NUCLEOTIDE SEQUENCE</scope>
    <source>
        <strain evidence="2">BYM</strain>
        <tissue evidence="2">Leaf</tissue>
    </source>
</reference>
<feature type="compositionally biased region" description="Basic and acidic residues" evidence="1">
    <location>
        <begin position="18"/>
        <end position="28"/>
    </location>
</feature>
<dbReference type="Proteomes" id="UP000796880">
    <property type="component" value="Unassembled WGS sequence"/>
</dbReference>
<feature type="region of interest" description="Disordered" evidence="1">
    <location>
        <begin position="418"/>
        <end position="437"/>
    </location>
</feature>
<feature type="region of interest" description="Disordered" evidence="1">
    <location>
        <begin position="216"/>
        <end position="243"/>
    </location>
</feature>
<name>A0A8K0HRT0_9ROSA</name>
<feature type="region of interest" description="Disordered" evidence="1">
    <location>
        <begin position="1"/>
        <end position="28"/>
    </location>
</feature>
<evidence type="ECO:0000256" key="1">
    <source>
        <dbReference type="SAM" id="MobiDB-lite"/>
    </source>
</evidence>
<protein>
    <submittedName>
        <fullName evidence="2">Uncharacterized protein</fullName>
    </submittedName>
</protein>
<feature type="compositionally biased region" description="Basic residues" evidence="1">
    <location>
        <begin position="1"/>
        <end position="17"/>
    </location>
</feature>
<dbReference type="AlphaFoldDB" id="A0A8K0HRT0"/>
<comment type="caution">
    <text evidence="2">The sequence shown here is derived from an EMBL/GenBank/DDBJ whole genome shotgun (WGS) entry which is preliminary data.</text>
</comment>
<accession>A0A8K0HRT0</accession>
<sequence>MCRPQKLPRPKKLARPRKLSEDQRKGEVRGSCLRPVVGKVEDVGGRRKMSRVGGGRWGGEEVVGGQEDVEVGKLEGRRWRMAVGSCWRAVGRSRPPDAVGGRRKLWEAVGRWRWSGSCWRRRKLARKMAHVGRCCWSRDSEGERWGVVGSWEAAEMSGGRKLAADLGSCRGAIGSWGRRVGERKLPEARGRWGGRRAVGGPEGSCLRVSKLAEAGGLPGTRSQRGLQKLGRGQEVVGGPEYARRRGSWREVRGSCRGRMVSGSQEVAGGEDVGGRGKMSEAVGSCRGRGKWREEKLARTGEVTHHHRKGQRKLPGPQEAVVGRRKRGGRILAGASCRSVRLLARSVGSWRGQRSWQVRGNLVEAEEVVQAGGKSGGSSVEGGLVLEAAVKGGVRGSCLRSVRSDEGPRKLWEAGRRCQRKGCPGSREGMEAEKSVRP</sequence>
<feature type="region of interest" description="Disordered" evidence="1">
    <location>
        <begin position="259"/>
        <end position="324"/>
    </location>
</feature>
<proteinExistence type="predicted"/>
<gene>
    <name evidence="2" type="ORF">FNV43_RR01602</name>
</gene>
<evidence type="ECO:0000313" key="2">
    <source>
        <dbReference type="EMBL" id="KAF3456948.1"/>
    </source>
</evidence>